<keyword evidence="11" id="KW-0961">Cell wall biogenesis/degradation</keyword>
<evidence type="ECO:0000256" key="3">
    <source>
        <dbReference type="ARBA" id="ARBA00007164"/>
    </source>
</evidence>
<feature type="binding site" evidence="14">
    <location>
        <position position="351"/>
    </location>
    <ligand>
        <name>substrate</name>
    </ligand>
</feature>
<comment type="function">
    <text evidence="1">Removes C-terminal D-alanyl residues from sugar-peptide cell wall precursors.</text>
</comment>
<evidence type="ECO:0000256" key="10">
    <source>
        <dbReference type="ARBA" id="ARBA00022984"/>
    </source>
</evidence>
<proteinExistence type="inferred from homology"/>
<feature type="active site" evidence="13">
    <location>
        <position position="245"/>
    </location>
</feature>
<evidence type="ECO:0000256" key="12">
    <source>
        <dbReference type="ARBA" id="ARBA00034000"/>
    </source>
</evidence>
<dbReference type="GO" id="GO:0009252">
    <property type="term" value="P:peptidoglycan biosynthetic process"/>
    <property type="evidence" value="ECO:0007669"/>
    <property type="project" value="UniProtKB-UniPathway"/>
</dbReference>
<dbReference type="InterPro" id="IPR018044">
    <property type="entry name" value="Peptidase_S11"/>
</dbReference>
<sequence>MSAPRLKRRDRRLRPRRGIAFGLIGLALIGTGVLGPVVRADGLPDQGGSPSSGLPPGEKTAPPADHAIPGEGGTPPPTGAVSGDAPGNPAADVPSDGGIPPTPAGGDGRKAAPAVGAGAADGGLPTVERRAKTGTEAVFAAPLIEAAEAPPVDLAPDAVSAILVDMDTGTVLYEKNADEKRPPASITKIMTLLLIMEALERGDIRLTDVVTASERAASMGGSQIFLAPGERMTVEDLIKAIAIASANDASVAMAEHLAGSEAAFVARMNEKAKALGMNNTHFANATGLPVENHYTTARDIAIMSRALIAHEAVLRYTSLYEDYLRKDTDRPFWLVNTNRLVRFYEGMDGLKTGYTSEARYGLSATAKRGDLRLIAVVLGEPTAKTRNRDITAMLDYGFAHYTSVVLVPKGTVVGAVRVDKGDRPVVHATAPHAVSLLRKKGAAVGKPELAVTLPAVVPAPVHAGDPLGTLVVRDGDRTVRVPLVAAEGSGRASFGTLFNRMFYRLVEGRDPVSAKIK</sequence>
<comment type="pathway">
    <text evidence="2">Cell wall biogenesis; peptidoglycan biosynthesis.</text>
</comment>
<dbReference type="RefSeq" id="WP_272999996.1">
    <property type="nucleotide sequence ID" value="NZ_PEBV01000011.1"/>
</dbReference>
<dbReference type="InterPro" id="IPR012338">
    <property type="entry name" value="Beta-lactam/transpept-like"/>
</dbReference>
<dbReference type="SMART" id="SM00936">
    <property type="entry name" value="PBP5_C"/>
    <property type="match status" value="1"/>
</dbReference>
<evidence type="ECO:0000256" key="16">
    <source>
        <dbReference type="SAM" id="MobiDB-lite"/>
    </source>
</evidence>
<dbReference type="GO" id="GO:0071555">
    <property type="term" value="P:cell wall organization"/>
    <property type="evidence" value="ECO:0007669"/>
    <property type="project" value="UniProtKB-KW"/>
</dbReference>
<dbReference type="UniPathway" id="UPA00219"/>
<comment type="caution">
    <text evidence="18">The sequence shown here is derived from an EMBL/GenBank/DDBJ whole genome shotgun (WGS) entry which is preliminary data.</text>
</comment>
<accession>A0A2T5GBX7</accession>
<dbReference type="AlphaFoldDB" id="A0A2T5GBX7"/>
<evidence type="ECO:0000256" key="14">
    <source>
        <dbReference type="PIRSR" id="PIRSR618044-2"/>
    </source>
</evidence>
<feature type="region of interest" description="Disordered" evidence="16">
    <location>
        <begin position="40"/>
        <end position="125"/>
    </location>
</feature>
<evidence type="ECO:0000256" key="8">
    <source>
        <dbReference type="ARBA" id="ARBA00022801"/>
    </source>
</evidence>
<dbReference type="Pfam" id="PF00768">
    <property type="entry name" value="Peptidase_S11"/>
    <property type="match status" value="1"/>
</dbReference>
<dbReference type="InterPro" id="IPR015956">
    <property type="entry name" value="Peniciliin-bd_prot_C_sf"/>
</dbReference>
<evidence type="ECO:0000256" key="7">
    <source>
        <dbReference type="ARBA" id="ARBA00022729"/>
    </source>
</evidence>
<organism evidence="18 19">
    <name type="scientific">Hydrogenibacillus schlegelii</name>
    <name type="common">Bacillus schlegelii</name>
    <dbReference type="NCBI Taxonomy" id="1484"/>
    <lineage>
        <taxon>Bacteria</taxon>
        <taxon>Bacillati</taxon>
        <taxon>Bacillota</taxon>
        <taxon>Bacilli</taxon>
        <taxon>Bacillales</taxon>
        <taxon>Bacillales Family X. Incertae Sedis</taxon>
        <taxon>Hydrogenibacillus</taxon>
    </lineage>
</organism>
<keyword evidence="6" id="KW-0645">Protease</keyword>
<keyword evidence="7" id="KW-0732">Signal</keyword>
<dbReference type="InterPro" id="IPR012907">
    <property type="entry name" value="Peptidase_S11_C"/>
</dbReference>
<feature type="active site" description="Proton acceptor" evidence="13">
    <location>
        <position position="188"/>
    </location>
</feature>
<evidence type="ECO:0000256" key="9">
    <source>
        <dbReference type="ARBA" id="ARBA00022960"/>
    </source>
</evidence>
<feature type="domain" description="Peptidase S11 D-Ala-D-Ala carboxypeptidase A C-terminal" evidence="17">
    <location>
        <begin position="401"/>
        <end position="491"/>
    </location>
</feature>
<keyword evidence="5 18" id="KW-0121">Carboxypeptidase</keyword>
<dbReference type="EC" id="3.4.16.4" evidence="4"/>
<keyword evidence="8" id="KW-0378">Hydrolase</keyword>
<dbReference type="Gene3D" id="2.60.410.10">
    <property type="entry name" value="D-Ala-D-Ala carboxypeptidase, C-terminal domain"/>
    <property type="match status" value="1"/>
</dbReference>
<evidence type="ECO:0000256" key="2">
    <source>
        <dbReference type="ARBA" id="ARBA00004752"/>
    </source>
</evidence>
<evidence type="ECO:0000256" key="13">
    <source>
        <dbReference type="PIRSR" id="PIRSR618044-1"/>
    </source>
</evidence>
<dbReference type="PANTHER" id="PTHR21581">
    <property type="entry name" value="D-ALANYL-D-ALANINE CARBOXYPEPTIDASE"/>
    <property type="match status" value="1"/>
</dbReference>
<name>A0A2T5GBX7_HYDSH</name>
<comment type="similarity">
    <text evidence="3 15">Belongs to the peptidase S11 family.</text>
</comment>
<dbReference type="SUPFAM" id="SSF69189">
    <property type="entry name" value="Penicillin-binding protein associated domain"/>
    <property type="match status" value="1"/>
</dbReference>
<dbReference type="GO" id="GO:0006508">
    <property type="term" value="P:proteolysis"/>
    <property type="evidence" value="ECO:0007669"/>
    <property type="project" value="UniProtKB-KW"/>
</dbReference>
<keyword evidence="9" id="KW-0133">Cell shape</keyword>
<keyword evidence="10" id="KW-0573">Peptidoglycan synthesis</keyword>
<feature type="compositionally biased region" description="Low complexity" evidence="16">
    <location>
        <begin position="41"/>
        <end position="57"/>
    </location>
</feature>
<dbReference type="Gene3D" id="3.40.710.10">
    <property type="entry name" value="DD-peptidase/beta-lactamase superfamily"/>
    <property type="match status" value="1"/>
</dbReference>
<evidence type="ECO:0000313" key="18">
    <source>
        <dbReference type="EMBL" id="PTQ53701.1"/>
    </source>
</evidence>
<dbReference type="PRINTS" id="PR00725">
    <property type="entry name" value="DADACBPTASE1"/>
</dbReference>
<evidence type="ECO:0000256" key="1">
    <source>
        <dbReference type="ARBA" id="ARBA00003217"/>
    </source>
</evidence>
<dbReference type="GO" id="GO:0008360">
    <property type="term" value="P:regulation of cell shape"/>
    <property type="evidence" value="ECO:0007669"/>
    <property type="project" value="UniProtKB-KW"/>
</dbReference>
<evidence type="ECO:0000256" key="15">
    <source>
        <dbReference type="RuleBase" id="RU004016"/>
    </source>
</evidence>
<dbReference type="InterPro" id="IPR037167">
    <property type="entry name" value="Peptidase_S11_C_sf"/>
</dbReference>
<evidence type="ECO:0000256" key="11">
    <source>
        <dbReference type="ARBA" id="ARBA00023316"/>
    </source>
</evidence>
<gene>
    <name evidence="18" type="ORF">HSCHL_1469</name>
</gene>
<dbReference type="PANTHER" id="PTHR21581:SF6">
    <property type="entry name" value="TRAFFICKING PROTEIN PARTICLE COMPLEX SUBUNIT 12"/>
    <property type="match status" value="1"/>
</dbReference>
<evidence type="ECO:0000256" key="6">
    <source>
        <dbReference type="ARBA" id="ARBA00022670"/>
    </source>
</evidence>
<evidence type="ECO:0000256" key="4">
    <source>
        <dbReference type="ARBA" id="ARBA00012448"/>
    </source>
</evidence>
<evidence type="ECO:0000313" key="19">
    <source>
        <dbReference type="Proteomes" id="UP000244180"/>
    </source>
</evidence>
<reference evidence="18 19" key="1">
    <citation type="submission" date="2017-08" db="EMBL/GenBank/DDBJ databases">
        <title>Burning lignite coal seam in the remote Altai Mountains harbors a hydrogen-driven thermophilic microbial community.</title>
        <authorList>
            <person name="Kadnikov V.V."/>
            <person name="Mardanov A.V."/>
            <person name="Ivasenko D."/>
            <person name="Beletsky A.V."/>
            <person name="Karnachuk O.V."/>
            <person name="Ravin N.V."/>
        </authorList>
    </citation>
    <scope>NUCLEOTIDE SEQUENCE [LARGE SCALE GENOMIC DNA]</scope>
    <source>
        <strain evidence="18">AL33</strain>
    </source>
</reference>
<dbReference type="Pfam" id="PF07943">
    <property type="entry name" value="PBP5_C"/>
    <property type="match status" value="1"/>
</dbReference>
<feature type="active site" description="Acyl-ester intermediate" evidence="13">
    <location>
        <position position="185"/>
    </location>
</feature>
<evidence type="ECO:0000256" key="5">
    <source>
        <dbReference type="ARBA" id="ARBA00022645"/>
    </source>
</evidence>
<protein>
    <recommendedName>
        <fullName evidence="4">serine-type D-Ala-D-Ala carboxypeptidase</fullName>
        <ecNumber evidence="4">3.4.16.4</ecNumber>
    </recommendedName>
</protein>
<dbReference type="SUPFAM" id="SSF56601">
    <property type="entry name" value="beta-lactamase/transpeptidase-like"/>
    <property type="match status" value="1"/>
</dbReference>
<dbReference type="EMBL" id="PEBV01000011">
    <property type="protein sequence ID" value="PTQ53701.1"/>
    <property type="molecule type" value="Genomic_DNA"/>
</dbReference>
<dbReference type="GO" id="GO:0009002">
    <property type="term" value="F:serine-type D-Ala-D-Ala carboxypeptidase activity"/>
    <property type="evidence" value="ECO:0007669"/>
    <property type="project" value="UniProtKB-EC"/>
</dbReference>
<comment type="catalytic activity">
    <reaction evidence="12">
        <text>Preferential cleavage: (Ac)2-L-Lys-D-Ala-|-D-Ala. Also transpeptidation of peptidyl-alanyl moieties that are N-acyl substituents of D-alanine.</text>
        <dbReference type="EC" id="3.4.16.4"/>
    </reaction>
</comment>
<evidence type="ECO:0000259" key="17">
    <source>
        <dbReference type="SMART" id="SM00936"/>
    </source>
</evidence>
<dbReference type="Proteomes" id="UP000244180">
    <property type="component" value="Unassembled WGS sequence"/>
</dbReference>
<dbReference type="InterPro" id="IPR001967">
    <property type="entry name" value="Peptidase_S11_N"/>
</dbReference>